<name>A0A6M5Z319_9BACT</name>
<dbReference type="SUPFAM" id="SSF82171">
    <property type="entry name" value="DPP6 N-terminal domain-like"/>
    <property type="match status" value="1"/>
</dbReference>
<evidence type="ECO:0000256" key="1">
    <source>
        <dbReference type="ARBA" id="ARBA00009820"/>
    </source>
</evidence>
<keyword evidence="3" id="KW-1185">Reference proteome</keyword>
<sequence>MSRRVALALLCLPLVPAVSPCGEPTRLTTDGSFKQHLAWSPDGKTLLFTRIHKGKMALWTVPAGGGEMTRLLPDHSEPHFDGHFSTDGKRIVYVYDQVQGTDGQLRIHTCAADGSDDQPLVPHKAFEESPRFSPDGKKVLWVSTRDGNPDLYTVGTDGKGVTRLTNDPALDLHPAWHPDGTRIAFASGRSGKQKIHVMNADGGSVTRLTDGASLDAWPAWRPDGKRIAFVSNRTGNYDIWLMTAEGKELANLTNHSAQDTAPCWHPSGKTLAFVSTRNGGSDVYVIEVK</sequence>
<dbReference type="KEGG" id="ftj:FTUN_7214"/>
<dbReference type="PANTHER" id="PTHR36842">
    <property type="entry name" value="PROTEIN TOLB HOMOLOG"/>
    <property type="match status" value="1"/>
</dbReference>
<reference evidence="3" key="1">
    <citation type="submission" date="2020-05" db="EMBL/GenBank/DDBJ databases">
        <title>Frigoriglobus tundricola gen. nov., sp. nov., a psychrotolerant cellulolytic planctomycete of the family Gemmataceae with two divergent copies of 16S rRNA gene.</title>
        <authorList>
            <person name="Kulichevskaya I.S."/>
            <person name="Ivanova A.A."/>
            <person name="Naumoff D.G."/>
            <person name="Beletsky A.V."/>
            <person name="Rijpstra W.I.C."/>
            <person name="Sinninghe Damste J.S."/>
            <person name="Mardanov A.V."/>
            <person name="Ravin N.V."/>
            <person name="Dedysh S.N."/>
        </authorList>
    </citation>
    <scope>NUCLEOTIDE SEQUENCE [LARGE SCALE GENOMIC DNA]</scope>
    <source>
        <strain evidence="3">PL17</strain>
    </source>
</reference>
<protein>
    <submittedName>
        <fullName evidence="2">Translocation protein TolB</fullName>
    </submittedName>
</protein>
<comment type="similarity">
    <text evidence="1">Belongs to the TolB family.</text>
</comment>
<dbReference type="AlphaFoldDB" id="A0A6M5Z319"/>
<accession>A0A6M5Z319</accession>
<dbReference type="InterPro" id="IPR011042">
    <property type="entry name" value="6-blade_b-propeller_TolB-like"/>
</dbReference>
<organism evidence="2 3">
    <name type="scientific">Frigoriglobus tundricola</name>
    <dbReference type="NCBI Taxonomy" id="2774151"/>
    <lineage>
        <taxon>Bacteria</taxon>
        <taxon>Pseudomonadati</taxon>
        <taxon>Planctomycetota</taxon>
        <taxon>Planctomycetia</taxon>
        <taxon>Gemmatales</taxon>
        <taxon>Gemmataceae</taxon>
        <taxon>Frigoriglobus</taxon>
    </lineage>
</organism>
<dbReference type="EMBL" id="CP053452">
    <property type="protein sequence ID" value="QJW99602.1"/>
    <property type="molecule type" value="Genomic_DNA"/>
</dbReference>
<evidence type="ECO:0000313" key="2">
    <source>
        <dbReference type="EMBL" id="QJW99602.1"/>
    </source>
</evidence>
<gene>
    <name evidence="2" type="ORF">FTUN_7214</name>
</gene>
<dbReference type="Proteomes" id="UP000503447">
    <property type="component" value="Chromosome"/>
</dbReference>
<dbReference type="InterPro" id="IPR011659">
    <property type="entry name" value="WD40"/>
</dbReference>
<proteinExistence type="inferred from homology"/>
<dbReference type="RefSeq" id="WP_171474540.1">
    <property type="nucleotide sequence ID" value="NZ_CP053452.2"/>
</dbReference>
<evidence type="ECO:0000313" key="3">
    <source>
        <dbReference type="Proteomes" id="UP000503447"/>
    </source>
</evidence>
<dbReference type="Gene3D" id="2.120.10.30">
    <property type="entry name" value="TolB, C-terminal domain"/>
    <property type="match status" value="3"/>
</dbReference>
<dbReference type="PANTHER" id="PTHR36842:SF1">
    <property type="entry name" value="PROTEIN TOLB"/>
    <property type="match status" value="1"/>
</dbReference>
<dbReference type="Pfam" id="PF07676">
    <property type="entry name" value="PD40"/>
    <property type="match status" value="5"/>
</dbReference>